<dbReference type="InterPro" id="IPR019734">
    <property type="entry name" value="TPR_rpt"/>
</dbReference>
<dbReference type="InterPro" id="IPR011990">
    <property type="entry name" value="TPR-like_helical_dom_sf"/>
</dbReference>
<evidence type="ECO:0000313" key="6">
    <source>
        <dbReference type="Proteomes" id="UP000602510"/>
    </source>
</evidence>
<feature type="compositionally biased region" description="Polar residues" evidence="4">
    <location>
        <begin position="206"/>
        <end position="217"/>
    </location>
</feature>
<keyword evidence="1" id="KW-0677">Repeat</keyword>
<dbReference type="PANTHER" id="PTHR44858">
    <property type="entry name" value="TETRATRICOPEPTIDE REPEAT PROTEIN 6"/>
    <property type="match status" value="1"/>
</dbReference>
<feature type="region of interest" description="Disordered" evidence="4">
    <location>
        <begin position="160"/>
        <end position="270"/>
    </location>
</feature>
<dbReference type="Pfam" id="PF13432">
    <property type="entry name" value="TPR_16"/>
    <property type="match status" value="1"/>
</dbReference>
<dbReference type="Gene3D" id="1.25.40.10">
    <property type="entry name" value="Tetratricopeptide repeat domain"/>
    <property type="match status" value="1"/>
</dbReference>
<dbReference type="InterPro" id="IPR050498">
    <property type="entry name" value="Ycf3"/>
</dbReference>
<organism evidence="5 6">
    <name type="scientific">Phytophthora infestans</name>
    <name type="common">Potato late blight agent</name>
    <name type="synonym">Botrytis infestans</name>
    <dbReference type="NCBI Taxonomy" id="4787"/>
    <lineage>
        <taxon>Eukaryota</taxon>
        <taxon>Sar</taxon>
        <taxon>Stramenopiles</taxon>
        <taxon>Oomycota</taxon>
        <taxon>Peronosporomycetes</taxon>
        <taxon>Peronosporales</taxon>
        <taxon>Peronosporaceae</taxon>
        <taxon>Phytophthora</taxon>
    </lineage>
</organism>
<evidence type="ECO:0000256" key="3">
    <source>
        <dbReference type="PROSITE-ProRule" id="PRU00339"/>
    </source>
</evidence>
<sequence length="309" mass="34443">MQTMSCSSTLDPRSNSGLRDIHRLINECREVLQADPSCLHTRAVRGHACMKAKLWDQAVHDFSEILRCRPDDVHGRFSRGMALFKSGRVDDAHSDFSRVLELNPNHVMARYARAGCYNSEGEINQAIQEYMLALQHDEKENARGFRSEKRRIGMHECAEHLIRKTMGGSTRSRRANSEPPLDIASDNDRKSSRSVSEVAINHPTMPEQQSSAQPTQDARSSSASAPAKRPRKVVQVRVNLSDFSAAPQSSTQLKPAPPQKLQKEVEPATTSHLDAPKICCANNQIQTETSRDVAVRAVLKTVRRVTVAL</sequence>
<feature type="compositionally biased region" description="Low complexity" evidence="4">
    <location>
        <begin position="218"/>
        <end position="227"/>
    </location>
</feature>
<dbReference type="Proteomes" id="UP000602510">
    <property type="component" value="Unassembled WGS sequence"/>
</dbReference>
<dbReference type="SUPFAM" id="SSF48452">
    <property type="entry name" value="TPR-like"/>
    <property type="match status" value="1"/>
</dbReference>
<keyword evidence="6" id="KW-1185">Reference proteome</keyword>
<evidence type="ECO:0000256" key="4">
    <source>
        <dbReference type="SAM" id="MobiDB-lite"/>
    </source>
</evidence>
<evidence type="ECO:0000313" key="5">
    <source>
        <dbReference type="EMBL" id="KAF4036932.1"/>
    </source>
</evidence>
<dbReference type="PROSITE" id="PS50005">
    <property type="entry name" value="TPR"/>
    <property type="match status" value="1"/>
</dbReference>
<comment type="caution">
    <text evidence="5">The sequence shown here is derived from an EMBL/GenBank/DDBJ whole genome shotgun (WGS) entry which is preliminary data.</text>
</comment>
<dbReference type="EMBL" id="WSZM01000257">
    <property type="protein sequence ID" value="KAF4036932.1"/>
    <property type="molecule type" value="Genomic_DNA"/>
</dbReference>
<keyword evidence="2 3" id="KW-0802">TPR repeat</keyword>
<evidence type="ECO:0000256" key="1">
    <source>
        <dbReference type="ARBA" id="ARBA00022737"/>
    </source>
</evidence>
<name>A0A833SMW1_PHYIN</name>
<dbReference type="AlphaFoldDB" id="A0A833SMW1"/>
<accession>A0A833SMW1</accession>
<gene>
    <name evidence="5" type="ORF">GN244_ATG11025</name>
</gene>
<dbReference type="PANTHER" id="PTHR44858:SF1">
    <property type="entry name" value="UDP-N-ACETYLGLUCOSAMINE--PEPTIDE N-ACETYLGLUCOSAMINYLTRANSFERASE SPINDLY-RELATED"/>
    <property type="match status" value="1"/>
</dbReference>
<reference evidence="5" key="1">
    <citation type="submission" date="2020-04" db="EMBL/GenBank/DDBJ databases">
        <title>Hybrid Assembly of Korean Phytophthora infestans isolates.</title>
        <authorList>
            <person name="Prokchorchik M."/>
            <person name="Lee Y."/>
            <person name="Seo J."/>
            <person name="Cho J.-H."/>
            <person name="Park Y.-E."/>
            <person name="Jang D.-C."/>
            <person name="Im J.-S."/>
            <person name="Choi J.-G."/>
            <person name="Park H.-J."/>
            <person name="Lee G.-B."/>
            <person name="Lee Y.-G."/>
            <person name="Hong S.-Y."/>
            <person name="Cho K."/>
            <person name="Sohn K.H."/>
        </authorList>
    </citation>
    <scope>NUCLEOTIDE SEQUENCE</scope>
    <source>
        <strain evidence="5">KR_1_A1</strain>
    </source>
</reference>
<feature type="repeat" description="TPR" evidence="3">
    <location>
        <begin position="73"/>
        <end position="106"/>
    </location>
</feature>
<proteinExistence type="predicted"/>
<protein>
    <submittedName>
        <fullName evidence="5">Tetratricopeptide repeat</fullName>
    </submittedName>
</protein>
<evidence type="ECO:0000256" key="2">
    <source>
        <dbReference type="ARBA" id="ARBA00022803"/>
    </source>
</evidence>
<dbReference type="SMART" id="SM00028">
    <property type="entry name" value="TPR"/>
    <property type="match status" value="3"/>
</dbReference>